<dbReference type="EMBL" id="QGLK01000001">
    <property type="protein sequence ID" value="PXY89395.1"/>
    <property type="molecule type" value="Genomic_DNA"/>
</dbReference>
<feature type="transmembrane region" description="Helical" evidence="1">
    <location>
        <begin position="134"/>
        <end position="161"/>
    </location>
</feature>
<organism evidence="2 3">
    <name type="scientific">Bifidobacterium asteroides</name>
    <dbReference type="NCBI Taxonomy" id="1684"/>
    <lineage>
        <taxon>Bacteria</taxon>
        <taxon>Bacillati</taxon>
        <taxon>Actinomycetota</taxon>
        <taxon>Actinomycetes</taxon>
        <taxon>Bifidobacteriales</taxon>
        <taxon>Bifidobacteriaceae</taxon>
        <taxon>Bifidobacterium</taxon>
    </lineage>
</organism>
<accession>A0A318MMJ2</accession>
<sequence>MNSLWRGNRGLQILNILAGACPMALILLVLEAMVRGGEGADSTTPVVMVAIFLTSSASVSKTISDHAFTAQWDRLMRIRLLGASPCRLLGSILAVQGLMAAFSGLIGVALGELMKPLARPAMARLDMLLPEHGILPNLSSILMTVLLSVLCQCLGAILAAVRVIRARPDLQSMPRSSGRRHRALSTAVMLLVVLATCLMIYLKGTGAAAGGMGILLIPLLAWALIRVGRPLLNRAAGVIMAGYPRGPVVTLALRNQETTRAASLFTMVVVATAVACGLFGFLGYSDANARASLTTALAGGSVISPVGSDRGALDHWAAYVRSRDTDPLILAPATVVPMAKDGAGCDRQIRRAASYYRGASRLQIDGDLSRIFPSAALHPARDSTGLDGLDGVVASSPEVGAGLSLGAPVCIDDGNGPARRSRIAAIADLPGGMGQYFIPSHLSTSTSRNAWKTGYERWGGRTPLALVSSQVGGREVPTGVVDQTAEAWVANLPTGKIYAQTGGEGMKEMAVIVYPVLVICAVGVLSLIFTMVEERRRTRAVAVLLDLGVWRYGCSGTLRYLSEVLPAFLLACAGSLLVVNLCSHPQSVELYGGISFYCPAGQLGLLLAVVLAMGLVALVAHMISYVRLVCQG</sequence>
<proteinExistence type="predicted"/>
<evidence type="ECO:0000313" key="3">
    <source>
        <dbReference type="Proteomes" id="UP000248128"/>
    </source>
</evidence>
<dbReference type="AlphaFoldDB" id="A0A318MMJ2"/>
<keyword evidence="1" id="KW-0472">Membrane</keyword>
<keyword evidence="1" id="KW-1133">Transmembrane helix</keyword>
<feature type="transmembrane region" description="Helical" evidence="1">
    <location>
        <begin position="182"/>
        <end position="201"/>
    </location>
</feature>
<feature type="transmembrane region" description="Helical" evidence="1">
    <location>
        <begin position="46"/>
        <end position="68"/>
    </location>
</feature>
<evidence type="ECO:0000313" key="2">
    <source>
        <dbReference type="EMBL" id="PXY89395.1"/>
    </source>
</evidence>
<feature type="transmembrane region" description="Helical" evidence="1">
    <location>
        <begin position="207"/>
        <end position="225"/>
    </location>
</feature>
<feature type="transmembrane region" description="Helical" evidence="1">
    <location>
        <begin position="12"/>
        <end position="34"/>
    </location>
</feature>
<protein>
    <submittedName>
        <fullName evidence="2">Uncharacterized protein</fullName>
    </submittedName>
</protein>
<gene>
    <name evidence="2" type="ORF">DKK74_00470</name>
</gene>
<comment type="caution">
    <text evidence="2">The sequence shown here is derived from an EMBL/GenBank/DDBJ whole genome shotgun (WGS) entry which is preliminary data.</text>
</comment>
<feature type="transmembrane region" description="Helical" evidence="1">
    <location>
        <begin position="264"/>
        <end position="284"/>
    </location>
</feature>
<feature type="transmembrane region" description="Helical" evidence="1">
    <location>
        <begin position="88"/>
        <end position="114"/>
    </location>
</feature>
<keyword evidence="1" id="KW-0812">Transmembrane</keyword>
<dbReference type="Proteomes" id="UP000248128">
    <property type="component" value="Unassembled WGS sequence"/>
</dbReference>
<reference evidence="2 3" key="1">
    <citation type="submission" date="2018-05" db="EMBL/GenBank/DDBJ databases">
        <title>Reference genomes for bee gut microbiota database.</title>
        <authorList>
            <person name="Ellegaard K.M."/>
        </authorList>
    </citation>
    <scope>NUCLEOTIDE SEQUENCE [LARGE SCALE GENOMIC DNA]</scope>
    <source>
        <strain evidence="2 3">ESL0199</strain>
    </source>
</reference>
<feature type="transmembrane region" description="Helical" evidence="1">
    <location>
        <begin position="509"/>
        <end position="529"/>
    </location>
</feature>
<dbReference type="PROSITE" id="PS51257">
    <property type="entry name" value="PROKAR_LIPOPROTEIN"/>
    <property type="match status" value="1"/>
</dbReference>
<feature type="transmembrane region" description="Helical" evidence="1">
    <location>
        <begin position="564"/>
        <end position="582"/>
    </location>
</feature>
<evidence type="ECO:0000256" key="1">
    <source>
        <dbReference type="SAM" id="Phobius"/>
    </source>
</evidence>
<feature type="transmembrane region" description="Helical" evidence="1">
    <location>
        <begin position="603"/>
        <end position="626"/>
    </location>
</feature>
<name>A0A318MMJ2_9BIFI</name>